<evidence type="ECO:0000256" key="1">
    <source>
        <dbReference type="SAM" id="SignalP"/>
    </source>
</evidence>
<dbReference type="RefSeq" id="WP_263334187.1">
    <property type="nucleotide sequence ID" value="NZ_JAGSYH010000002.1"/>
</dbReference>
<feature type="chain" id="PRO_5047029229" evidence="1">
    <location>
        <begin position="26"/>
        <end position="187"/>
    </location>
</feature>
<dbReference type="Proteomes" id="UP001596091">
    <property type="component" value="Unassembled WGS sequence"/>
</dbReference>
<sequence length="187" mass="20288">MHKSLKKTIAALTLALMLPATFLVAETSEQTKTRKEAAQITKHIEATARKIQTEADHLDAMQRNSHISSRSHQQKLNRIAVQVNEQLNPAFDRLAELKPDLPKWNQDAIDQMRTSAASLASSTNSAILNRNEAGHVKPVTMDRNYAVLVDKIGNQAGTLVQLADATGDYGAAQLKGSGTGLAITAHD</sequence>
<accession>A0ABW1EB64</accession>
<reference evidence="3" key="1">
    <citation type="journal article" date="2019" name="Int. J. Syst. Evol. Microbiol.">
        <title>The Global Catalogue of Microorganisms (GCM) 10K type strain sequencing project: providing services to taxonomists for standard genome sequencing and annotation.</title>
        <authorList>
            <consortium name="The Broad Institute Genomics Platform"/>
            <consortium name="The Broad Institute Genome Sequencing Center for Infectious Disease"/>
            <person name="Wu L."/>
            <person name="Ma J."/>
        </authorList>
    </citation>
    <scope>NUCLEOTIDE SEQUENCE [LARGE SCALE GENOMIC DNA]</scope>
    <source>
        <strain evidence="3">JCM 4087</strain>
    </source>
</reference>
<dbReference type="EMBL" id="JBHSPH010000001">
    <property type="protein sequence ID" value="MFC5861209.1"/>
    <property type="molecule type" value="Genomic_DNA"/>
</dbReference>
<keyword evidence="1" id="KW-0732">Signal</keyword>
<proteinExistence type="predicted"/>
<name>A0ABW1EB64_9BACT</name>
<feature type="signal peptide" evidence="1">
    <location>
        <begin position="1"/>
        <end position="25"/>
    </location>
</feature>
<comment type="caution">
    <text evidence="2">The sequence shown here is derived from an EMBL/GenBank/DDBJ whole genome shotgun (WGS) entry which is preliminary data.</text>
</comment>
<evidence type="ECO:0000313" key="2">
    <source>
        <dbReference type="EMBL" id="MFC5861209.1"/>
    </source>
</evidence>
<evidence type="ECO:0000313" key="3">
    <source>
        <dbReference type="Proteomes" id="UP001596091"/>
    </source>
</evidence>
<protein>
    <submittedName>
        <fullName evidence="2">Uncharacterized protein</fullName>
    </submittedName>
</protein>
<organism evidence="2 3">
    <name type="scientific">Acidicapsa dinghuensis</name>
    <dbReference type="NCBI Taxonomy" id="2218256"/>
    <lineage>
        <taxon>Bacteria</taxon>
        <taxon>Pseudomonadati</taxon>
        <taxon>Acidobacteriota</taxon>
        <taxon>Terriglobia</taxon>
        <taxon>Terriglobales</taxon>
        <taxon>Acidobacteriaceae</taxon>
        <taxon>Acidicapsa</taxon>
    </lineage>
</organism>
<gene>
    <name evidence="2" type="ORF">ACFPT7_02765</name>
</gene>
<keyword evidence="3" id="KW-1185">Reference proteome</keyword>